<dbReference type="AlphaFoldDB" id="A0A2B4R4C0"/>
<protein>
    <submittedName>
        <fullName evidence="2">Uncharacterized protein</fullName>
    </submittedName>
</protein>
<reference evidence="3" key="1">
    <citation type="journal article" date="2017" name="bioRxiv">
        <title>Comparative analysis of the genomes of Stylophora pistillata and Acropora digitifera provides evidence for extensive differences between species of corals.</title>
        <authorList>
            <person name="Voolstra C.R."/>
            <person name="Li Y."/>
            <person name="Liew Y.J."/>
            <person name="Baumgarten S."/>
            <person name="Zoccola D."/>
            <person name="Flot J.-F."/>
            <person name="Tambutte S."/>
            <person name="Allemand D."/>
            <person name="Aranda M."/>
        </authorList>
    </citation>
    <scope>NUCLEOTIDE SEQUENCE [LARGE SCALE GENOMIC DNA]</scope>
</reference>
<accession>A0A2B4R4C0</accession>
<keyword evidence="3" id="KW-1185">Reference proteome</keyword>
<organism evidence="2 3">
    <name type="scientific">Stylophora pistillata</name>
    <name type="common">Smooth cauliflower coral</name>
    <dbReference type="NCBI Taxonomy" id="50429"/>
    <lineage>
        <taxon>Eukaryota</taxon>
        <taxon>Metazoa</taxon>
        <taxon>Cnidaria</taxon>
        <taxon>Anthozoa</taxon>
        <taxon>Hexacorallia</taxon>
        <taxon>Scleractinia</taxon>
        <taxon>Astrocoeniina</taxon>
        <taxon>Pocilloporidae</taxon>
        <taxon>Stylophora</taxon>
    </lineage>
</organism>
<feature type="region of interest" description="Disordered" evidence="1">
    <location>
        <begin position="1"/>
        <end position="23"/>
    </location>
</feature>
<sequence>MNRQESINEEGREEENTPSKKRKDAMKLAGVLCLVFCLVCIIDGKDAACNSRESDFSNCQEGLSSVAKVEEGKNFVTCLDSNNTGNNGGPGYTIPRDESRKSKE</sequence>
<gene>
    <name evidence="2" type="ORF">AWC38_SpisGene24543</name>
</gene>
<dbReference type="EMBL" id="LSMT01002075">
    <property type="protein sequence ID" value="PFX11643.1"/>
    <property type="molecule type" value="Genomic_DNA"/>
</dbReference>
<proteinExistence type="predicted"/>
<comment type="caution">
    <text evidence="2">The sequence shown here is derived from an EMBL/GenBank/DDBJ whole genome shotgun (WGS) entry which is preliminary data.</text>
</comment>
<evidence type="ECO:0000256" key="1">
    <source>
        <dbReference type="SAM" id="MobiDB-lite"/>
    </source>
</evidence>
<dbReference type="Proteomes" id="UP000225706">
    <property type="component" value="Unassembled WGS sequence"/>
</dbReference>
<feature type="region of interest" description="Disordered" evidence="1">
    <location>
        <begin position="80"/>
        <end position="104"/>
    </location>
</feature>
<feature type="compositionally biased region" description="Basic and acidic residues" evidence="1">
    <location>
        <begin position="95"/>
        <end position="104"/>
    </location>
</feature>
<name>A0A2B4R4C0_STYPI</name>
<evidence type="ECO:0000313" key="3">
    <source>
        <dbReference type="Proteomes" id="UP000225706"/>
    </source>
</evidence>
<evidence type="ECO:0000313" key="2">
    <source>
        <dbReference type="EMBL" id="PFX11643.1"/>
    </source>
</evidence>